<name>D5GCQ1_TUBMM</name>
<protein>
    <submittedName>
        <fullName evidence="1">(Perigord truffle) hypothetical protein</fullName>
    </submittedName>
</protein>
<dbReference type="EMBL" id="FN430120">
    <property type="protein sequence ID" value="CAZ82294.1"/>
    <property type="molecule type" value="Genomic_DNA"/>
</dbReference>
<dbReference type="GeneID" id="9187913"/>
<evidence type="ECO:0000313" key="1">
    <source>
        <dbReference type="EMBL" id="CAZ82294.1"/>
    </source>
</evidence>
<dbReference type="InParanoid" id="D5GCQ1"/>
<proteinExistence type="predicted"/>
<evidence type="ECO:0000313" key="2">
    <source>
        <dbReference type="Proteomes" id="UP000006911"/>
    </source>
</evidence>
<sequence>MSASSVSSLELHRCSYHPHLILAVHPFRFYAENSAASSSSVASARCSLLAILRTTSSLIPLFSFLSPKIFLVYTPTRINGVSGGLGGVWILCLGLSDADNMLSNMYDMIPRGSAGGIKVSTLV</sequence>
<accession>D5GCQ1</accession>
<organism evidence="1 2">
    <name type="scientific">Tuber melanosporum (strain Mel28)</name>
    <name type="common">Perigord black truffle</name>
    <dbReference type="NCBI Taxonomy" id="656061"/>
    <lineage>
        <taxon>Eukaryota</taxon>
        <taxon>Fungi</taxon>
        <taxon>Dikarya</taxon>
        <taxon>Ascomycota</taxon>
        <taxon>Pezizomycotina</taxon>
        <taxon>Pezizomycetes</taxon>
        <taxon>Pezizales</taxon>
        <taxon>Tuberaceae</taxon>
        <taxon>Tuber</taxon>
    </lineage>
</organism>
<dbReference type="KEGG" id="tml:GSTUM_00005963001"/>
<gene>
    <name evidence="1" type="ORF">GSTUM_00005963001</name>
</gene>
<dbReference type="AlphaFoldDB" id="D5GCQ1"/>
<reference evidence="1 2" key="1">
    <citation type="journal article" date="2010" name="Nature">
        <title>Perigord black truffle genome uncovers evolutionary origins and mechanisms of symbiosis.</title>
        <authorList>
            <person name="Martin F."/>
            <person name="Kohler A."/>
            <person name="Murat C."/>
            <person name="Balestrini R."/>
            <person name="Coutinho P.M."/>
            <person name="Jaillon O."/>
            <person name="Montanini B."/>
            <person name="Morin E."/>
            <person name="Noel B."/>
            <person name="Percudani R."/>
            <person name="Porcel B."/>
            <person name="Rubini A."/>
            <person name="Amicucci A."/>
            <person name="Amselem J."/>
            <person name="Anthouard V."/>
            <person name="Arcioni S."/>
            <person name="Artiguenave F."/>
            <person name="Aury J.M."/>
            <person name="Ballario P."/>
            <person name="Bolchi A."/>
            <person name="Brenna A."/>
            <person name="Brun A."/>
            <person name="Buee M."/>
            <person name="Cantarel B."/>
            <person name="Chevalier G."/>
            <person name="Couloux A."/>
            <person name="Da Silva C."/>
            <person name="Denoeud F."/>
            <person name="Duplessis S."/>
            <person name="Ghignone S."/>
            <person name="Hilselberger B."/>
            <person name="Iotti M."/>
            <person name="Marcais B."/>
            <person name="Mello A."/>
            <person name="Miranda M."/>
            <person name="Pacioni G."/>
            <person name="Quesneville H."/>
            <person name="Riccioni C."/>
            <person name="Ruotolo R."/>
            <person name="Splivallo R."/>
            <person name="Stocchi V."/>
            <person name="Tisserant E."/>
            <person name="Viscomi A.R."/>
            <person name="Zambonelli A."/>
            <person name="Zampieri E."/>
            <person name="Henrissat B."/>
            <person name="Lebrun M.H."/>
            <person name="Paolocci F."/>
            <person name="Bonfante P."/>
            <person name="Ottonello S."/>
            <person name="Wincker P."/>
        </authorList>
    </citation>
    <scope>NUCLEOTIDE SEQUENCE [LARGE SCALE GENOMIC DNA]</scope>
    <source>
        <strain evidence="1 2">Mel28</strain>
    </source>
</reference>
<dbReference type="HOGENOM" id="CLU_2016889_0_0_1"/>
<keyword evidence="2" id="KW-1185">Reference proteome</keyword>
<dbReference type="Proteomes" id="UP000006911">
    <property type="component" value="Unassembled WGS sequence"/>
</dbReference>
<dbReference type="RefSeq" id="XP_002838103.1">
    <property type="nucleotide sequence ID" value="XM_002838057.1"/>
</dbReference>